<feature type="domain" description="Mce/MlaD" evidence="8">
    <location>
        <begin position="300"/>
        <end position="390"/>
    </location>
</feature>
<evidence type="ECO:0000256" key="6">
    <source>
        <dbReference type="ARBA" id="ARBA00023136"/>
    </source>
</evidence>
<comment type="caution">
    <text evidence="9">The sequence shown here is derived from an EMBL/GenBank/DDBJ whole genome shotgun (WGS) entry which is preliminary data.</text>
</comment>
<dbReference type="InterPro" id="IPR003399">
    <property type="entry name" value="Mce/MlaD"/>
</dbReference>
<dbReference type="PANTHER" id="PTHR30462:SF0">
    <property type="entry name" value="INTERMEMBRANE TRANSPORT PROTEIN YEBT"/>
    <property type="match status" value="1"/>
</dbReference>
<evidence type="ECO:0000256" key="7">
    <source>
        <dbReference type="SAM" id="Phobius"/>
    </source>
</evidence>
<evidence type="ECO:0000256" key="1">
    <source>
        <dbReference type="ARBA" id="ARBA00004533"/>
    </source>
</evidence>
<organism evidence="9 10">
    <name type="scientific">Paracraurococcus lichenis</name>
    <dbReference type="NCBI Taxonomy" id="3064888"/>
    <lineage>
        <taxon>Bacteria</taxon>
        <taxon>Pseudomonadati</taxon>
        <taxon>Pseudomonadota</taxon>
        <taxon>Alphaproteobacteria</taxon>
        <taxon>Acetobacterales</taxon>
        <taxon>Roseomonadaceae</taxon>
        <taxon>Paracraurococcus</taxon>
    </lineage>
</organism>
<keyword evidence="6 7" id="KW-0472">Membrane</keyword>
<name>A0ABT9ED78_9PROT</name>
<feature type="domain" description="Mce/MlaD" evidence="8">
    <location>
        <begin position="47"/>
        <end position="136"/>
    </location>
</feature>
<keyword evidence="2" id="KW-1003">Cell membrane</keyword>
<evidence type="ECO:0000256" key="4">
    <source>
        <dbReference type="ARBA" id="ARBA00022692"/>
    </source>
</evidence>
<dbReference type="Proteomes" id="UP001243009">
    <property type="component" value="Unassembled WGS sequence"/>
</dbReference>
<gene>
    <name evidence="9" type="ORF">Q7A36_38120</name>
</gene>
<evidence type="ECO:0000313" key="9">
    <source>
        <dbReference type="EMBL" id="MDO9714175.1"/>
    </source>
</evidence>
<comment type="subcellular location">
    <subcellularLocation>
        <location evidence="1">Cell inner membrane</location>
    </subcellularLocation>
</comment>
<dbReference type="Pfam" id="PF02470">
    <property type="entry name" value="MlaD"/>
    <property type="match status" value="3"/>
</dbReference>
<evidence type="ECO:0000259" key="8">
    <source>
        <dbReference type="Pfam" id="PF02470"/>
    </source>
</evidence>
<reference evidence="9 10" key="1">
    <citation type="submission" date="2023-08" db="EMBL/GenBank/DDBJ databases">
        <title>The draft genome sequence of Paracraurococcus sp. LOR1-02.</title>
        <authorList>
            <person name="Kingkaew E."/>
            <person name="Tanasupawat S."/>
        </authorList>
    </citation>
    <scope>NUCLEOTIDE SEQUENCE [LARGE SCALE GENOMIC DNA]</scope>
    <source>
        <strain evidence="9 10">LOR1-02</strain>
    </source>
</reference>
<keyword evidence="10" id="KW-1185">Reference proteome</keyword>
<keyword evidence="4 7" id="KW-0812">Transmembrane</keyword>
<keyword evidence="5 7" id="KW-1133">Transmembrane helix</keyword>
<feature type="transmembrane region" description="Helical" evidence="7">
    <location>
        <begin position="21"/>
        <end position="40"/>
    </location>
</feature>
<dbReference type="PANTHER" id="PTHR30462">
    <property type="entry name" value="INTERMEMBRANE TRANSPORT PROTEIN PQIB-RELATED"/>
    <property type="match status" value="1"/>
</dbReference>
<dbReference type="InterPro" id="IPR051800">
    <property type="entry name" value="PqiA-PqiB_transport"/>
</dbReference>
<proteinExistence type="predicted"/>
<dbReference type="RefSeq" id="WP_305109015.1">
    <property type="nucleotide sequence ID" value="NZ_JAUTWS010000177.1"/>
</dbReference>
<protein>
    <submittedName>
        <fullName evidence="9">MlaD family protein</fullName>
    </submittedName>
</protein>
<evidence type="ECO:0000256" key="2">
    <source>
        <dbReference type="ARBA" id="ARBA00022475"/>
    </source>
</evidence>
<sequence>MSSVLHPEASLRARVDLRPRLSPIWLVPLVAVLIAGWLVWDAMAKRGPLITVTFQSAEGLQAGQSHLRHLDVDVGLVESISLNPDLGGVRVAIRTTREAEPLLTENAQFWVVRPRLFAGSLSGLGTLLSGSYVEVIRPAEGGQRQLSFTGLEDPPVLEAHVPGRTVELQASRIGSISVGSPIFFRDLNVGKVLGWDLGSMAESVTIHAFIRAPFDQYLRANSRFWNASGVSVQLGAEGVQLQLESLAALLLGGIAFDTPDDSRVAAGTAIPAAFPLYPSEQAAKDQTYGRHVKALAYFEGSVGGLAAGAPVTFQGLRVGQVTSVELVYDPASDMIHAPVRFEVQPERIADVQPAARRGPVENAKILVAKGLRAQLQSANLLTGQMQVALEMIPDAAPAELVVEGDVLVIPAVPGQIAGAMAAASQLLAKIEKLPLDQMGASLEATFRGVEKMVNSDELRQSLASLQATLAGTQDVVKRLDEGMSPTLRQLPAITASLQGTLTQATRLLASADRGYGDNSRFSRDLERLMLQLNDTARSLRGLTDLLNRHPEALIRGRQGSN</sequence>
<feature type="domain" description="Mce/MlaD" evidence="8">
    <location>
        <begin position="163"/>
        <end position="223"/>
    </location>
</feature>
<evidence type="ECO:0000256" key="3">
    <source>
        <dbReference type="ARBA" id="ARBA00022519"/>
    </source>
</evidence>
<dbReference type="EMBL" id="JAUTWS010000177">
    <property type="protein sequence ID" value="MDO9714175.1"/>
    <property type="molecule type" value="Genomic_DNA"/>
</dbReference>
<accession>A0ABT9ED78</accession>
<evidence type="ECO:0000313" key="10">
    <source>
        <dbReference type="Proteomes" id="UP001243009"/>
    </source>
</evidence>
<evidence type="ECO:0000256" key="5">
    <source>
        <dbReference type="ARBA" id="ARBA00022989"/>
    </source>
</evidence>
<keyword evidence="3" id="KW-0997">Cell inner membrane</keyword>